<sequence>MNEILPVADRRTVRQYARQVARDHPRELSLVIGLHALAAMVGLVVPRMIGDLVEAVENGTTVDHIDKIALIIGSALALQTVLTRYARFASTRFGENLLARLREDFVKNSLGLPLGVVERAGTGDLLTRTSRDVESLSWSVRYAVPETIIALVTVVFTIVASLLVGLWVAIPCLLGVPILWVGTRWYLRRAKDGYLRENASYASINATLAETTEGARTIETLGVQDRRRKRIDADIAESYAAESYTLWLRTVFFPAAEMGYLVPTVSTLVIGGWLHSQGHASLGDVTAATLYVQFLIDPVDRLLGWMDELQVGSASLARLLGVTLVPDDRSPSGEVPANDRLDVDEVRFSYIEGREVLHGVDLALRPGERLAMVGPSGAGKSTLGRLLAGIHPPSGGRVTVGDVGLTDLPLDDLRGQVALVTQEHHVFAGTLRENLALVLDDTGADGDATLRTALDAVDALDWADALPDGLDTVVGSGGHALTDAQAQQLALARLVLADPHTLVLDEATSLIDPRSARHLERSLAAVLHGRTVIAIAHRLYTAHDADRVAVVEDGLISEIGSHDELVERDGSYAALWRSWHG</sequence>
<dbReference type="InterPro" id="IPR027417">
    <property type="entry name" value="P-loop_NTPase"/>
</dbReference>
<name>A0AA46YKD4_9ACTN</name>
<keyword evidence="5 10" id="KW-0812">Transmembrane</keyword>
<feature type="transmembrane region" description="Helical" evidence="10">
    <location>
        <begin position="148"/>
        <end position="181"/>
    </location>
</feature>
<evidence type="ECO:0000256" key="8">
    <source>
        <dbReference type="ARBA" id="ARBA00022989"/>
    </source>
</evidence>
<dbReference type="PROSITE" id="PS50929">
    <property type="entry name" value="ABC_TM1F"/>
    <property type="match status" value="1"/>
</dbReference>
<evidence type="ECO:0000256" key="1">
    <source>
        <dbReference type="ARBA" id="ARBA00004651"/>
    </source>
</evidence>
<dbReference type="Gene3D" id="1.20.1560.10">
    <property type="entry name" value="ABC transporter type 1, transmembrane domain"/>
    <property type="match status" value="1"/>
</dbReference>
<dbReference type="Gene3D" id="3.40.50.300">
    <property type="entry name" value="P-loop containing nucleotide triphosphate hydrolases"/>
    <property type="match status" value="1"/>
</dbReference>
<keyword evidence="9 10" id="KW-0472">Membrane</keyword>
<dbReference type="Pfam" id="PF00005">
    <property type="entry name" value="ABC_tran"/>
    <property type="match status" value="1"/>
</dbReference>
<feature type="transmembrane region" description="Helical" evidence="10">
    <location>
        <begin position="28"/>
        <end position="49"/>
    </location>
</feature>
<dbReference type="KEGG" id="sgrg:L0C25_15110"/>
<dbReference type="InterPro" id="IPR003439">
    <property type="entry name" value="ABC_transporter-like_ATP-bd"/>
</dbReference>
<dbReference type="CDD" id="cd07346">
    <property type="entry name" value="ABC_6TM_exporters"/>
    <property type="match status" value="1"/>
</dbReference>
<evidence type="ECO:0000256" key="5">
    <source>
        <dbReference type="ARBA" id="ARBA00022692"/>
    </source>
</evidence>
<dbReference type="InterPro" id="IPR039421">
    <property type="entry name" value="Type_1_exporter"/>
</dbReference>
<keyword evidence="4" id="KW-0997">Cell inner membrane</keyword>
<dbReference type="AlphaFoldDB" id="A0AA46YKD4"/>
<protein>
    <submittedName>
        <fullName evidence="13">ABC transporter ATP-binding protein/permease</fullName>
    </submittedName>
</protein>
<dbReference type="InterPro" id="IPR011527">
    <property type="entry name" value="ABC1_TM_dom"/>
</dbReference>
<evidence type="ECO:0000256" key="6">
    <source>
        <dbReference type="ARBA" id="ARBA00022741"/>
    </source>
</evidence>
<dbReference type="SMART" id="SM00382">
    <property type="entry name" value="AAA"/>
    <property type="match status" value="1"/>
</dbReference>
<dbReference type="GO" id="GO:0005886">
    <property type="term" value="C:plasma membrane"/>
    <property type="evidence" value="ECO:0007669"/>
    <property type="project" value="UniProtKB-SubCell"/>
</dbReference>
<evidence type="ECO:0000256" key="2">
    <source>
        <dbReference type="ARBA" id="ARBA00022448"/>
    </source>
</evidence>
<keyword evidence="2" id="KW-0813">Transport</keyword>
<dbReference type="SUPFAM" id="SSF90123">
    <property type="entry name" value="ABC transporter transmembrane region"/>
    <property type="match status" value="1"/>
</dbReference>
<evidence type="ECO:0000313" key="14">
    <source>
        <dbReference type="Proteomes" id="UP001164390"/>
    </source>
</evidence>
<dbReference type="InterPro" id="IPR003593">
    <property type="entry name" value="AAA+_ATPase"/>
</dbReference>
<keyword evidence="6" id="KW-0547">Nucleotide-binding</keyword>
<evidence type="ECO:0000313" key="13">
    <source>
        <dbReference type="EMBL" id="UYM03868.1"/>
    </source>
</evidence>
<evidence type="ECO:0000259" key="12">
    <source>
        <dbReference type="PROSITE" id="PS50929"/>
    </source>
</evidence>
<gene>
    <name evidence="13" type="ORF">L0C25_15110</name>
</gene>
<evidence type="ECO:0000256" key="3">
    <source>
        <dbReference type="ARBA" id="ARBA00022475"/>
    </source>
</evidence>
<dbReference type="GO" id="GO:0005524">
    <property type="term" value="F:ATP binding"/>
    <property type="evidence" value="ECO:0007669"/>
    <property type="project" value="UniProtKB-KW"/>
</dbReference>
<reference evidence="13" key="1">
    <citation type="submission" date="2022-01" db="EMBL/GenBank/DDBJ databases">
        <title>Nocardioidaceae gen. sp. A5X3R13.</title>
        <authorList>
            <person name="Lopez Marin M.A."/>
            <person name="Uhlik O."/>
        </authorList>
    </citation>
    <scope>NUCLEOTIDE SEQUENCE</scope>
    <source>
        <strain evidence="13">A5X3R13</strain>
    </source>
</reference>
<accession>A0AA46YKD4</accession>
<dbReference type="PANTHER" id="PTHR43394">
    <property type="entry name" value="ATP-DEPENDENT PERMEASE MDL1, MITOCHONDRIAL"/>
    <property type="match status" value="1"/>
</dbReference>
<evidence type="ECO:0000256" key="9">
    <source>
        <dbReference type="ARBA" id="ARBA00023136"/>
    </source>
</evidence>
<dbReference type="Proteomes" id="UP001164390">
    <property type="component" value="Chromosome"/>
</dbReference>
<dbReference type="PROSITE" id="PS50893">
    <property type="entry name" value="ABC_TRANSPORTER_2"/>
    <property type="match status" value="1"/>
</dbReference>
<dbReference type="SUPFAM" id="SSF52540">
    <property type="entry name" value="P-loop containing nucleoside triphosphate hydrolases"/>
    <property type="match status" value="1"/>
</dbReference>
<feature type="domain" description="ABC transmembrane type-1" evidence="12">
    <location>
        <begin position="30"/>
        <end position="310"/>
    </location>
</feature>
<keyword evidence="8 10" id="KW-1133">Transmembrane helix</keyword>
<keyword evidence="3" id="KW-1003">Cell membrane</keyword>
<dbReference type="EMBL" id="CP094970">
    <property type="protein sequence ID" value="UYM03868.1"/>
    <property type="molecule type" value="Genomic_DNA"/>
</dbReference>
<dbReference type="InterPro" id="IPR036640">
    <property type="entry name" value="ABC1_TM_sf"/>
</dbReference>
<dbReference type="GO" id="GO:0016887">
    <property type="term" value="F:ATP hydrolysis activity"/>
    <property type="evidence" value="ECO:0007669"/>
    <property type="project" value="InterPro"/>
</dbReference>
<dbReference type="PANTHER" id="PTHR43394:SF1">
    <property type="entry name" value="ATP-BINDING CASSETTE SUB-FAMILY B MEMBER 10, MITOCHONDRIAL"/>
    <property type="match status" value="1"/>
</dbReference>
<evidence type="ECO:0000256" key="4">
    <source>
        <dbReference type="ARBA" id="ARBA00022519"/>
    </source>
</evidence>
<evidence type="ECO:0000256" key="10">
    <source>
        <dbReference type="SAM" id="Phobius"/>
    </source>
</evidence>
<keyword evidence="14" id="KW-1185">Reference proteome</keyword>
<dbReference type="RefSeq" id="WP_271632510.1">
    <property type="nucleotide sequence ID" value="NZ_CP094970.1"/>
</dbReference>
<proteinExistence type="predicted"/>
<feature type="domain" description="ABC transporter" evidence="11">
    <location>
        <begin position="341"/>
        <end position="578"/>
    </location>
</feature>
<comment type="subcellular location">
    <subcellularLocation>
        <location evidence="1">Cell membrane</location>
        <topology evidence="1">Multi-pass membrane protein</topology>
    </subcellularLocation>
</comment>
<dbReference type="FunFam" id="3.40.50.300:FF:001001">
    <property type="entry name" value="Multidrug ABC transporter ATP-binding protein"/>
    <property type="match status" value="1"/>
</dbReference>
<dbReference type="GO" id="GO:0015421">
    <property type="term" value="F:ABC-type oligopeptide transporter activity"/>
    <property type="evidence" value="ECO:0007669"/>
    <property type="project" value="TreeGrafter"/>
</dbReference>
<organism evidence="13 14">
    <name type="scientific">Solicola gregarius</name>
    <dbReference type="NCBI Taxonomy" id="2908642"/>
    <lineage>
        <taxon>Bacteria</taxon>
        <taxon>Bacillati</taxon>
        <taxon>Actinomycetota</taxon>
        <taxon>Actinomycetes</taxon>
        <taxon>Propionibacteriales</taxon>
        <taxon>Nocardioidaceae</taxon>
        <taxon>Solicola</taxon>
    </lineage>
</organism>
<evidence type="ECO:0000256" key="7">
    <source>
        <dbReference type="ARBA" id="ARBA00022840"/>
    </source>
</evidence>
<keyword evidence="7 13" id="KW-0067">ATP-binding</keyword>
<evidence type="ECO:0000259" key="11">
    <source>
        <dbReference type="PROSITE" id="PS50893"/>
    </source>
</evidence>
<dbReference type="Pfam" id="PF00664">
    <property type="entry name" value="ABC_membrane"/>
    <property type="match status" value="1"/>
</dbReference>